<dbReference type="STRING" id="1797994.A2227_02355"/>
<proteinExistence type="predicted"/>
<dbReference type="EMBL" id="MFGB01000008">
    <property type="protein sequence ID" value="OGF27439.1"/>
    <property type="molecule type" value="Genomic_DNA"/>
</dbReference>
<comment type="caution">
    <text evidence="1">Lacks conserved residue(s) required for the propagation of feature annotation.</text>
</comment>
<dbReference type="GO" id="GO:0000160">
    <property type="term" value="P:phosphorelay signal transduction system"/>
    <property type="evidence" value="ECO:0007669"/>
    <property type="project" value="InterPro"/>
</dbReference>
<sequence length="129" mass="14889">MEPEECRVLIIKGSEEIRMYTKEILEKINFKARNIFMPDNTDKALELIKAGSINLVLSESESGFELLRGLKRTGLRERITFIFYTGGGEAYARKITEKYGADGFIVLPITLDIFSEKITRILKKMQWHI</sequence>
<reference evidence="3 4" key="1">
    <citation type="journal article" date="2016" name="Nat. Commun.">
        <title>Thousands of microbial genomes shed light on interconnected biogeochemical processes in an aquifer system.</title>
        <authorList>
            <person name="Anantharaman K."/>
            <person name="Brown C.T."/>
            <person name="Hug L.A."/>
            <person name="Sharon I."/>
            <person name="Castelle C.J."/>
            <person name="Probst A.J."/>
            <person name="Thomas B.C."/>
            <person name="Singh A."/>
            <person name="Wilkins M.J."/>
            <person name="Karaoz U."/>
            <person name="Brodie E.L."/>
            <person name="Williams K.H."/>
            <person name="Hubbard S.S."/>
            <person name="Banfield J.F."/>
        </authorList>
    </citation>
    <scope>NUCLEOTIDE SEQUENCE [LARGE SCALE GENOMIC DNA]</scope>
</reference>
<dbReference type="PROSITE" id="PS50110">
    <property type="entry name" value="RESPONSE_REGULATORY"/>
    <property type="match status" value="1"/>
</dbReference>
<gene>
    <name evidence="3" type="ORF">A2227_02355</name>
</gene>
<dbReference type="InterPro" id="IPR011006">
    <property type="entry name" value="CheY-like_superfamily"/>
</dbReference>
<dbReference type="Proteomes" id="UP000178367">
    <property type="component" value="Unassembled WGS sequence"/>
</dbReference>
<evidence type="ECO:0000313" key="4">
    <source>
        <dbReference type="Proteomes" id="UP000178367"/>
    </source>
</evidence>
<evidence type="ECO:0000256" key="1">
    <source>
        <dbReference type="PROSITE-ProRule" id="PRU00169"/>
    </source>
</evidence>
<feature type="domain" description="Response regulatory" evidence="2">
    <location>
        <begin position="7"/>
        <end position="122"/>
    </location>
</feature>
<dbReference type="Gene3D" id="3.40.50.2300">
    <property type="match status" value="1"/>
</dbReference>
<evidence type="ECO:0000313" key="3">
    <source>
        <dbReference type="EMBL" id="OGF27439.1"/>
    </source>
</evidence>
<evidence type="ECO:0000259" key="2">
    <source>
        <dbReference type="PROSITE" id="PS50110"/>
    </source>
</evidence>
<organism evidence="3 4">
    <name type="scientific">Candidatus Falkowbacteria bacterium RIFOXYA2_FULL_47_19</name>
    <dbReference type="NCBI Taxonomy" id="1797994"/>
    <lineage>
        <taxon>Bacteria</taxon>
        <taxon>Candidatus Falkowiibacteriota</taxon>
    </lineage>
</organism>
<dbReference type="SUPFAM" id="SSF52172">
    <property type="entry name" value="CheY-like"/>
    <property type="match status" value="1"/>
</dbReference>
<name>A0A1F5SLA2_9BACT</name>
<dbReference type="InterPro" id="IPR001789">
    <property type="entry name" value="Sig_transdc_resp-reg_receiver"/>
</dbReference>
<protein>
    <recommendedName>
        <fullName evidence="2">Response regulatory domain-containing protein</fullName>
    </recommendedName>
</protein>
<comment type="caution">
    <text evidence="3">The sequence shown here is derived from an EMBL/GenBank/DDBJ whole genome shotgun (WGS) entry which is preliminary data.</text>
</comment>
<accession>A0A1F5SLA2</accession>
<dbReference type="AlphaFoldDB" id="A0A1F5SLA2"/>